<dbReference type="PANTHER" id="PTHR11081:SF65">
    <property type="entry name" value="DNA DAMAGE-INDUCIBLE PROTEIN DIN7-RELATED"/>
    <property type="match status" value="1"/>
</dbReference>
<comment type="subcellular location">
    <subcellularLocation>
        <location evidence="2">Nucleus</location>
    </subcellularLocation>
</comment>
<evidence type="ECO:0000259" key="15">
    <source>
        <dbReference type="SMART" id="SM00484"/>
    </source>
</evidence>
<comment type="cofactor">
    <cofactor evidence="1">
        <name>Mg(2+)</name>
        <dbReference type="ChEBI" id="CHEBI:18420"/>
    </cofactor>
</comment>
<reference evidence="17 18" key="1">
    <citation type="submission" date="2024-01" db="EMBL/GenBank/DDBJ databases">
        <title>A draft genome for a cacao thread blight-causing isolate of Paramarasmius palmivorus.</title>
        <authorList>
            <person name="Baruah I.K."/>
            <person name="Bukari Y."/>
            <person name="Amoako-Attah I."/>
            <person name="Meinhardt L.W."/>
            <person name="Bailey B.A."/>
            <person name="Cohen S.P."/>
        </authorList>
    </citation>
    <scope>NUCLEOTIDE SEQUENCE [LARGE SCALE GENOMIC DNA]</scope>
    <source>
        <strain evidence="17 18">GH-12</strain>
    </source>
</reference>
<dbReference type="Pfam" id="PF00867">
    <property type="entry name" value="XPG_I"/>
    <property type="match status" value="1"/>
</dbReference>
<dbReference type="InterPro" id="IPR029060">
    <property type="entry name" value="PIN-like_dom_sf"/>
</dbReference>
<keyword evidence="5" id="KW-0479">Metal-binding</keyword>
<dbReference type="GO" id="GO:0003677">
    <property type="term" value="F:DNA binding"/>
    <property type="evidence" value="ECO:0007669"/>
    <property type="project" value="UniProtKB-KW"/>
</dbReference>
<evidence type="ECO:0000313" key="17">
    <source>
        <dbReference type="EMBL" id="KAK7032597.1"/>
    </source>
</evidence>
<feature type="compositionally biased region" description="Polar residues" evidence="14">
    <location>
        <begin position="442"/>
        <end position="452"/>
    </location>
</feature>
<dbReference type="GO" id="GO:0017108">
    <property type="term" value="F:5'-flap endonuclease activity"/>
    <property type="evidence" value="ECO:0007669"/>
    <property type="project" value="TreeGrafter"/>
</dbReference>
<feature type="compositionally biased region" description="Basic and acidic residues" evidence="14">
    <location>
        <begin position="460"/>
        <end position="469"/>
    </location>
</feature>
<keyword evidence="7" id="KW-0378">Hydrolase</keyword>
<dbReference type="PANTHER" id="PTHR11081">
    <property type="entry name" value="FLAP ENDONUCLEASE FAMILY MEMBER"/>
    <property type="match status" value="1"/>
</dbReference>
<feature type="compositionally biased region" description="Polar residues" evidence="14">
    <location>
        <begin position="792"/>
        <end position="805"/>
    </location>
</feature>
<organism evidence="17 18">
    <name type="scientific">Paramarasmius palmivorus</name>
    <dbReference type="NCBI Taxonomy" id="297713"/>
    <lineage>
        <taxon>Eukaryota</taxon>
        <taxon>Fungi</taxon>
        <taxon>Dikarya</taxon>
        <taxon>Basidiomycota</taxon>
        <taxon>Agaricomycotina</taxon>
        <taxon>Agaricomycetes</taxon>
        <taxon>Agaricomycetidae</taxon>
        <taxon>Agaricales</taxon>
        <taxon>Marasmiineae</taxon>
        <taxon>Marasmiaceae</taxon>
        <taxon>Paramarasmius</taxon>
    </lineage>
</organism>
<keyword evidence="4" id="KW-0540">Nuclease</keyword>
<dbReference type="GO" id="GO:0005634">
    <property type="term" value="C:nucleus"/>
    <property type="evidence" value="ECO:0007669"/>
    <property type="project" value="UniProtKB-SubCell"/>
</dbReference>
<evidence type="ECO:0000256" key="11">
    <source>
        <dbReference type="ARBA" id="ARBA00023125"/>
    </source>
</evidence>
<keyword evidence="10" id="KW-0267">Excision nuclease</keyword>
<dbReference type="InterPro" id="IPR008918">
    <property type="entry name" value="HhH2"/>
</dbReference>
<evidence type="ECO:0000259" key="16">
    <source>
        <dbReference type="SMART" id="SM00485"/>
    </source>
</evidence>
<name>A0AAW0C0A9_9AGAR</name>
<keyword evidence="6" id="KW-0227">DNA damage</keyword>
<evidence type="ECO:0008006" key="19">
    <source>
        <dbReference type="Google" id="ProtNLM"/>
    </source>
</evidence>
<dbReference type="SMART" id="SM00484">
    <property type="entry name" value="XPGI"/>
    <property type="match status" value="1"/>
</dbReference>
<dbReference type="EMBL" id="JAYKXP010000062">
    <property type="protein sequence ID" value="KAK7032597.1"/>
    <property type="molecule type" value="Genomic_DNA"/>
</dbReference>
<feature type="region of interest" description="Disordered" evidence="14">
    <location>
        <begin position="82"/>
        <end position="109"/>
    </location>
</feature>
<protein>
    <recommendedName>
        <fullName evidence="19">Exonuclease 1</fullName>
    </recommendedName>
</protein>
<dbReference type="InterPro" id="IPR044752">
    <property type="entry name" value="PIN-like_EXO1"/>
</dbReference>
<dbReference type="Pfam" id="PF00752">
    <property type="entry name" value="XPG_N"/>
    <property type="match status" value="1"/>
</dbReference>
<dbReference type="InterPro" id="IPR006085">
    <property type="entry name" value="XPG_DNA_repair_N"/>
</dbReference>
<dbReference type="FunFam" id="1.10.150.20:FF:000011">
    <property type="entry name" value="exonuclease 1"/>
    <property type="match status" value="1"/>
</dbReference>
<dbReference type="SMART" id="SM00279">
    <property type="entry name" value="HhH2"/>
    <property type="match status" value="1"/>
</dbReference>
<dbReference type="InterPro" id="IPR006086">
    <property type="entry name" value="XPG-I_dom"/>
</dbReference>
<evidence type="ECO:0000256" key="2">
    <source>
        <dbReference type="ARBA" id="ARBA00004123"/>
    </source>
</evidence>
<dbReference type="Gene3D" id="1.10.150.20">
    <property type="entry name" value="5' to 3' exonuclease, C-terminal subdomain"/>
    <property type="match status" value="1"/>
</dbReference>
<dbReference type="GO" id="GO:0035312">
    <property type="term" value="F:5'-3' DNA exonuclease activity"/>
    <property type="evidence" value="ECO:0007669"/>
    <property type="project" value="InterPro"/>
</dbReference>
<dbReference type="SUPFAM" id="SSF47807">
    <property type="entry name" value="5' to 3' exonuclease, C-terminal subdomain"/>
    <property type="match status" value="1"/>
</dbReference>
<dbReference type="InterPro" id="IPR006084">
    <property type="entry name" value="XPG/Rad2"/>
</dbReference>
<feature type="domain" description="XPG-I" evidence="15">
    <location>
        <begin position="138"/>
        <end position="210"/>
    </location>
</feature>
<sequence length="823" mass="90082">MGISGLLPALKSIQVTKHLSEYKGQTVAVDAYVWLHKGVYACATELATGKPTNKYVKYAMERVRLLRYHGIEPYIVFDGGPLPAKQGTESERKQKREENISRGHMLTSQGKHSQARECYAKCVDVTPQMAFQFIKALRAEGVKYVVAPYEADAQLAFLERTGIVSAILTEDSDLLVFGCKNVLFKLDTVARTVVSISTDNFASVTDSNSISLLGWSAKQFREMAILSGCDYLPSIPGVGLKTACTLLRRWKTPDQVVRAIALDGKKTVPKGYLTQFRLADRCFLYQRVYHPGLERLVHLNDLPPDEEWDEIVDAFVGSDMDPLLAKAIAVGEKDPVSRLAMVDINPGFAPSSRVLQEVPIVTKQLNRPPKGKGKARDRPASEGILSFFGPNPKIPLISKSPSISRPKIAPKPLIVGKDSGKRTLAELHGQDLAARKKKRMTASPTKPTQTVSRFFGSSGMKKEDERALDDSETPVAGPSRVHDEKENEYIVTDDEDEEGVEGESLIAQGHSDVDLEVEMVEQEDGYMSPISSCSRDIQDLSSPPRPSTAPLSRRTPSDAFEFGAEAVSSPPSRGRSYGRPRMPHATTAVSRSRERVLVESTPEIEVRRSGTVRMLDLKDSFGDEAHSDIDWSGDETASPTPSPLTPDDLTGQDRDLTPSITAVEGEHLEDPEEQEQKSLGLRSAAVAAGWKNVWSFGSTGAGQGASAFLRRSDTNVTPMGRHKLGAADTQRKSSSRAHLYLHSHVSALTHSSASCGDSSLPKTLKARRSLVFVEETKSVKAQALDSLEIQPSTKKNLTSHSTGNGHPSVPAKSRLESFRFIPR</sequence>
<keyword evidence="8" id="KW-0269">Exonuclease</keyword>
<comment type="similarity">
    <text evidence="3">Belongs to the XPG/RAD2 endonuclease family. EXO1 subfamily.</text>
</comment>
<dbReference type="InterPro" id="IPR019974">
    <property type="entry name" value="XPG_CS"/>
</dbReference>
<comment type="caution">
    <text evidence="17">The sequence shown here is derived from an EMBL/GenBank/DDBJ whole genome shotgun (WGS) entry which is preliminary data.</text>
</comment>
<keyword evidence="18" id="KW-1185">Reference proteome</keyword>
<dbReference type="Gene3D" id="3.40.50.1010">
    <property type="entry name" value="5'-nuclease"/>
    <property type="match status" value="1"/>
</dbReference>
<evidence type="ECO:0000256" key="3">
    <source>
        <dbReference type="ARBA" id="ARBA00010563"/>
    </source>
</evidence>
<dbReference type="InterPro" id="IPR036279">
    <property type="entry name" value="5-3_exonuclease_C_sf"/>
</dbReference>
<evidence type="ECO:0000313" key="18">
    <source>
        <dbReference type="Proteomes" id="UP001383192"/>
    </source>
</evidence>
<dbReference type="InterPro" id="IPR037315">
    <property type="entry name" value="EXO1_H3TH"/>
</dbReference>
<evidence type="ECO:0000256" key="10">
    <source>
        <dbReference type="ARBA" id="ARBA00022881"/>
    </source>
</evidence>
<evidence type="ECO:0000256" key="6">
    <source>
        <dbReference type="ARBA" id="ARBA00022763"/>
    </source>
</evidence>
<proteinExistence type="inferred from homology"/>
<dbReference type="SMART" id="SM00485">
    <property type="entry name" value="XPGN"/>
    <property type="match status" value="1"/>
</dbReference>
<feature type="region of interest" description="Disordered" evidence="14">
    <location>
        <begin position="433"/>
        <end position="513"/>
    </location>
</feature>
<dbReference type="GO" id="GO:0046872">
    <property type="term" value="F:metal ion binding"/>
    <property type="evidence" value="ECO:0007669"/>
    <property type="project" value="UniProtKB-KW"/>
</dbReference>
<feature type="region of interest" description="Disordered" evidence="14">
    <location>
        <begin position="792"/>
        <end position="823"/>
    </location>
</feature>
<dbReference type="CDD" id="cd09908">
    <property type="entry name" value="H3TH_EXO1"/>
    <property type="match status" value="1"/>
</dbReference>
<dbReference type="CDD" id="cd09857">
    <property type="entry name" value="PIN_EXO1"/>
    <property type="match status" value="1"/>
</dbReference>
<feature type="compositionally biased region" description="Basic and acidic residues" evidence="14">
    <location>
        <begin position="88"/>
        <end position="101"/>
    </location>
</feature>
<dbReference type="PROSITE" id="PS00841">
    <property type="entry name" value="XPG_1"/>
    <property type="match status" value="1"/>
</dbReference>
<feature type="compositionally biased region" description="Polar residues" evidence="14">
    <location>
        <begin position="529"/>
        <end position="541"/>
    </location>
</feature>
<feature type="compositionally biased region" description="Basic and acidic residues" evidence="14">
    <location>
        <begin position="615"/>
        <end position="629"/>
    </location>
</feature>
<evidence type="ECO:0000256" key="8">
    <source>
        <dbReference type="ARBA" id="ARBA00022839"/>
    </source>
</evidence>
<keyword evidence="12" id="KW-0234">DNA repair</keyword>
<dbReference type="FunFam" id="3.40.50.1010:FF:000002">
    <property type="entry name" value="Exonuclease 1, putative"/>
    <property type="match status" value="1"/>
</dbReference>
<accession>A0AAW0C0A9</accession>
<feature type="region of interest" description="Disordered" evidence="14">
    <location>
        <begin position="525"/>
        <end position="680"/>
    </location>
</feature>
<evidence type="ECO:0000256" key="7">
    <source>
        <dbReference type="ARBA" id="ARBA00022801"/>
    </source>
</evidence>
<evidence type="ECO:0000256" key="4">
    <source>
        <dbReference type="ARBA" id="ARBA00022722"/>
    </source>
</evidence>
<evidence type="ECO:0000256" key="1">
    <source>
        <dbReference type="ARBA" id="ARBA00001946"/>
    </source>
</evidence>
<evidence type="ECO:0000256" key="13">
    <source>
        <dbReference type="ARBA" id="ARBA00023242"/>
    </source>
</evidence>
<evidence type="ECO:0000256" key="5">
    <source>
        <dbReference type="ARBA" id="ARBA00022723"/>
    </source>
</evidence>
<feature type="domain" description="XPG N-terminal" evidence="16">
    <location>
        <begin position="1"/>
        <end position="99"/>
    </location>
</feature>
<feature type="compositionally biased region" description="Acidic residues" evidence="14">
    <location>
        <begin position="491"/>
        <end position="501"/>
    </location>
</feature>
<feature type="region of interest" description="Disordered" evidence="14">
    <location>
        <begin position="365"/>
        <end position="384"/>
    </location>
</feature>
<evidence type="ECO:0000256" key="9">
    <source>
        <dbReference type="ARBA" id="ARBA00022842"/>
    </source>
</evidence>
<keyword evidence="11" id="KW-0238">DNA-binding</keyword>
<dbReference type="GO" id="GO:0006281">
    <property type="term" value="P:DNA repair"/>
    <property type="evidence" value="ECO:0007669"/>
    <property type="project" value="UniProtKB-KW"/>
</dbReference>
<evidence type="ECO:0000256" key="12">
    <source>
        <dbReference type="ARBA" id="ARBA00023204"/>
    </source>
</evidence>
<dbReference type="SUPFAM" id="SSF88723">
    <property type="entry name" value="PIN domain-like"/>
    <property type="match status" value="1"/>
</dbReference>
<dbReference type="AlphaFoldDB" id="A0AAW0C0A9"/>
<dbReference type="PRINTS" id="PR00853">
    <property type="entry name" value="XPGRADSUPER"/>
</dbReference>
<evidence type="ECO:0000256" key="14">
    <source>
        <dbReference type="SAM" id="MobiDB-lite"/>
    </source>
</evidence>
<dbReference type="Proteomes" id="UP001383192">
    <property type="component" value="Unassembled WGS sequence"/>
</dbReference>
<keyword evidence="13" id="KW-0539">Nucleus</keyword>
<keyword evidence="9" id="KW-0460">Magnesium</keyword>
<gene>
    <name evidence="17" type="ORF">VNI00_012860</name>
</gene>